<keyword evidence="3" id="KW-1185">Reference proteome</keyword>
<reference evidence="2 3" key="1">
    <citation type="submission" date="2021-01" db="EMBL/GenBank/DDBJ databases">
        <title>Whole genome shotgun sequence of Cellulomonas phragmiteti NBRC 110785.</title>
        <authorList>
            <person name="Komaki H."/>
            <person name="Tamura T."/>
        </authorList>
    </citation>
    <scope>NUCLEOTIDE SEQUENCE [LARGE SCALE GENOMIC DNA]</scope>
    <source>
        <strain evidence="2 3">NBRC 110785</strain>
    </source>
</reference>
<dbReference type="InterPro" id="IPR024344">
    <property type="entry name" value="MDMPI_metal-binding"/>
</dbReference>
<protein>
    <recommendedName>
        <fullName evidence="1">Mycothiol-dependent maleylpyruvate isomerase metal-binding domain-containing protein</fullName>
    </recommendedName>
</protein>
<accession>A0ABQ4DKI3</accession>
<evidence type="ECO:0000313" key="2">
    <source>
        <dbReference type="EMBL" id="GIG39517.1"/>
    </source>
</evidence>
<evidence type="ECO:0000259" key="1">
    <source>
        <dbReference type="Pfam" id="PF11716"/>
    </source>
</evidence>
<dbReference type="Pfam" id="PF11716">
    <property type="entry name" value="MDMPI_N"/>
    <property type="match status" value="1"/>
</dbReference>
<name>A0ABQ4DKI3_9CELL</name>
<dbReference type="Gene3D" id="1.20.120.450">
    <property type="entry name" value="dinb family like domain"/>
    <property type="match status" value="1"/>
</dbReference>
<evidence type="ECO:0000313" key="3">
    <source>
        <dbReference type="Proteomes" id="UP000614741"/>
    </source>
</evidence>
<dbReference type="InterPro" id="IPR034660">
    <property type="entry name" value="DinB/YfiT-like"/>
</dbReference>
<sequence length="213" mass="22890">MSTPARDAYACGADVAVELVTSDQVSAAWDEPSVLPGMSVGELAAHLARSVLQVEWYLDGPLDQGASPVTAEGYYADLSGTSDMSSSLNTGVRARSAQTASPGVTALVEQLVGTRERLRGRLGREPADRRLTVRHQGRTLLLDEYLRTRCVEFAVHTEDLALSLRSDVRAPSQTVAAAVEVLVGAARLRHGDGEVLHALTRRERDTTDALRVL</sequence>
<dbReference type="SUPFAM" id="SSF109854">
    <property type="entry name" value="DinB/YfiT-like putative metalloenzymes"/>
    <property type="match status" value="1"/>
</dbReference>
<proteinExistence type="predicted"/>
<feature type="domain" description="Mycothiol-dependent maleylpyruvate isomerase metal-binding" evidence="1">
    <location>
        <begin position="26"/>
        <end position="161"/>
    </location>
</feature>
<dbReference type="RefSeq" id="WP_203672425.1">
    <property type="nucleotide sequence ID" value="NZ_BONP01000005.1"/>
</dbReference>
<comment type="caution">
    <text evidence="2">The sequence shown here is derived from an EMBL/GenBank/DDBJ whole genome shotgun (WGS) entry which is preliminary data.</text>
</comment>
<gene>
    <name evidence="2" type="ORF">Cph01nite_12790</name>
</gene>
<dbReference type="EMBL" id="BONP01000005">
    <property type="protein sequence ID" value="GIG39517.1"/>
    <property type="molecule type" value="Genomic_DNA"/>
</dbReference>
<organism evidence="2 3">
    <name type="scientific">Cellulomonas phragmiteti</name>
    <dbReference type="NCBI Taxonomy" id="478780"/>
    <lineage>
        <taxon>Bacteria</taxon>
        <taxon>Bacillati</taxon>
        <taxon>Actinomycetota</taxon>
        <taxon>Actinomycetes</taxon>
        <taxon>Micrococcales</taxon>
        <taxon>Cellulomonadaceae</taxon>
        <taxon>Cellulomonas</taxon>
    </lineage>
</organism>
<dbReference type="Proteomes" id="UP000614741">
    <property type="component" value="Unassembled WGS sequence"/>
</dbReference>